<dbReference type="EMBL" id="JANBTX010000021">
    <property type="protein sequence ID" value="KAJ2689719.1"/>
    <property type="molecule type" value="Genomic_DNA"/>
</dbReference>
<dbReference type="PANTHER" id="PTHR17985">
    <property type="entry name" value="SER/THR-RICH PROTEIN T10 IN DGCR REGION"/>
    <property type="match status" value="1"/>
</dbReference>
<evidence type="ECO:0000313" key="2">
    <source>
        <dbReference type="Proteomes" id="UP001151516"/>
    </source>
</evidence>
<gene>
    <name evidence="1" type="ORF">IWW39_001311</name>
</gene>
<protein>
    <submittedName>
        <fullName evidence="1">Uncharacterized protein</fullName>
    </submittedName>
</protein>
<evidence type="ECO:0000313" key="1">
    <source>
        <dbReference type="EMBL" id="KAJ2689719.1"/>
    </source>
</evidence>
<accession>A0A9W8GQE5</accession>
<dbReference type="PANTHER" id="PTHR17985:SF8">
    <property type="entry name" value="TRANSPORT AND GOLGI ORGANIZATION PROTEIN 2 HOMOLOG"/>
    <property type="match status" value="1"/>
</dbReference>
<name>A0A9W8GQE5_9FUNG</name>
<proteinExistence type="predicted"/>
<comment type="caution">
    <text evidence="1">The sequence shown here is derived from an EMBL/GenBank/DDBJ whole genome shotgun (WGS) entry which is preliminary data.</text>
</comment>
<dbReference type="Pfam" id="PF05742">
    <property type="entry name" value="TANGO2"/>
    <property type="match status" value="1"/>
</dbReference>
<reference evidence="1" key="1">
    <citation type="submission" date="2022-07" db="EMBL/GenBank/DDBJ databases">
        <title>Phylogenomic reconstructions and comparative analyses of Kickxellomycotina fungi.</title>
        <authorList>
            <person name="Reynolds N.K."/>
            <person name="Stajich J.E."/>
            <person name="Barry K."/>
            <person name="Grigoriev I.V."/>
            <person name="Crous P."/>
            <person name="Smith M.E."/>
        </authorList>
    </citation>
    <scope>NUCLEOTIDE SEQUENCE</scope>
    <source>
        <strain evidence="1">CBS 109367</strain>
    </source>
</reference>
<dbReference type="Proteomes" id="UP001151516">
    <property type="component" value="Unassembled WGS sequence"/>
</dbReference>
<keyword evidence="2" id="KW-1185">Reference proteome</keyword>
<sequence length="262" mass="29080">MCIVFWKLLDDGLVLAFNRDEYFARPTLGFHYWPSHPTILAPQDLHPPPSQRGTYLGTAPHSKRLAFLTNFREPPSPAKQSRGPLVRDYLLTSKPALDYAQSVYEQRHQYNGFNLVLFDLDKRQVVYVTNRGYGGEGIVKVLVESGVVGLSNSTIDDKTWPKVEQGKEAFARVLESSKGEQSLISNLVQVMSDPGPFATSLPQCLDDLQQCIYVPELSNIGGLPSAGLYGTRTTDIIILTASQLTIAERDHDGSIKTSKINL</sequence>
<dbReference type="InterPro" id="IPR008551">
    <property type="entry name" value="TANGO2"/>
</dbReference>
<dbReference type="OrthoDB" id="191601at2759"/>
<organism evidence="1 2">
    <name type="scientific">Coemansia spiralis</name>
    <dbReference type="NCBI Taxonomy" id="417178"/>
    <lineage>
        <taxon>Eukaryota</taxon>
        <taxon>Fungi</taxon>
        <taxon>Fungi incertae sedis</taxon>
        <taxon>Zoopagomycota</taxon>
        <taxon>Kickxellomycotina</taxon>
        <taxon>Kickxellomycetes</taxon>
        <taxon>Kickxellales</taxon>
        <taxon>Kickxellaceae</taxon>
        <taxon>Coemansia</taxon>
    </lineage>
</organism>
<dbReference type="AlphaFoldDB" id="A0A9W8GQE5"/>